<dbReference type="PANTHER" id="PTHR35175">
    <property type="entry name" value="DUF1289 DOMAIN-CONTAINING PROTEIN"/>
    <property type="match status" value="1"/>
</dbReference>
<comment type="caution">
    <text evidence="1">The sequence shown here is derived from an EMBL/GenBank/DDBJ whole genome shotgun (WGS) entry which is preliminary data.</text>
</comment>
<proteinExistence type="predicted"/>
<name>A0ABV2BX26_9GAMM</name>
<protein>
    <submittedName>
        <fullName evidence="1">DUF1289 domain-containing protein</fullName>
    </submittedName>
</protein>
<dbReference type="EMBL" id="JBEVCJ010000022">
    <property type="protein sequence ID" value="MET1256444.1"/>
    <property type="molecule type" value="Genomic_DNA"/>
</dbReference>
<dbReference type="RefSeq" id="WP_353897030.1">
    <property type="nucleotide sequence ID" value="NZ_JBEVCJ010000022.1"/>
</dbReference>
<evidence type="ECO:0000313" key="1">
    <source>
        <dbReference type="EMBL" id="MET1256444.1"/>
    </source>
</evidence>
<dbReference type="PANTHER" id="PTHR35175:SF2">
    <property type="entry name" value="DUF1289 DOMAIN-CONTAINING PROTEIN"/>
    <property type="match status" value="1"/>
</dbReference>
<sequence>MTEPSANTIPSPCISQCCLDEQDVCVGCHRHIDEITGWHGADNQKREQILKNCSQRKQQKKHL</sequence>
<keyword evidence="2" id="KW-1185">Reference proteome</keyword>
<dbReference type="Pfam" id="PF06945">
    <property type="entry name" value="DUF1289"/>
    <property type="match status" value="1"/>
</dbReference>
<reference evidence="1 2" key="1">
    <citation type="submission" date="2024-06" db="EMBL/GenBank/DDBJ databases">
        <authorList>
            <person name="Li F."/>
        </authorList>
    </citation>
    <scope>NUCLEOTIDE SEQUENCE [LARGE SCALE GENOMIC DNA]</scope>
    <source>
        <strain evidence="1 2">GXAS 311</strain>
    </source>
</reference>
<organism evidence="1 2">
    <name type="scientific">Aliikangiella maris</name>
    <dbReference type="NCBI Taxonomy" id="3162458"/>
    <lineage>
        <taxon>Bacteria</taxon>
        <taxon>Pseudomonadati</taxon>
        <taxon>Pseudomonadota</taxon>
        <taxon>Gammaproteobacteria</taxon>
        <taxon>Oceanospirillales</taxon>
        <taxon>Pleioneaceae</taxon>
        <taxon>Aliikangiella</taxon>
    </lineage>
</organism>
<dbReference type="Proteomes" id="UP001548189">
    <property type="component" value="Unassembled WGS sequence"/>
</dbReference>
<accession>A0ABV2BX26</accession>
<evidence type="ECO:0000313" key="2">
    <source>
        <dbReference type="Proteomes" id="UP001548189"/>
    </source>
</evidence>
<gene>
    <name evidence="1" type="ORF">ABVT43_14990</name>
</gene>
<dbReference type="InterPro" id="IPR010710">
    <property type="entry name" value="DUF1289"/>
</dbReference>